<dbReference type="Proteomes" id="UP000652761">
    <property type="component" value="Unassembled WGS sequence"/>
</dbReference>
<sequence>MTSFLHRFRQNIDLILCLRSSCVYKLGLGAFHLLLILFECSSSVVKRRPVASGGLVPLLVEKRRPAAAGCVSVLEEDCTLA</sequence>
<name>A0A843VS55_COLES</name>
<dbReference type="AlphaFoldDB" id="A0A843VS55"/>
<dbReference type="EMBL" id="NMUH01002446">
    <property type="protein sequence ID" value="MQM00032.1"/>
    <property type="molecule type" value="Genomic_DNA"/>
</dbReference>
<comment type="caution">
    <text evidence="1">The sequence shown here is derived from an EMBL/GenBank/DDBJ whole genome shotgun (WGS) entry which is preliminary data.</text>
</comment>
<protein>
    <submittedName>
        <fullName evidence="1">Uncharacterized protein</fullName>
    </submittedName>
</protein>
<proteinExistence type="predicted"/>
<organism evidence="1 2">
    <name type="scientific">Colocasia esculenta</name>
    <name type="common">Wild taro</name>
    <name type="synonym">Arum esculentum</name>
    <dbReference type="NCBI Taxonomy" id="4460"/>
    <lineage>
        <taxon>Eukaryota</taxon>
        <taxon>Viridiplantae</taxon>
        <taxon>Streptophyta</taxon>
        <taxon>Embryophyta</taxon>
        <taxon>Tracheophyta</taxon>
        <taxon>Spermatophyta</taxon>
        <taxon>Magnoliopsida</taxon>
        <taxon>Liliopsida</taxon>
        <taxon>Araceae</taxon>
        <taxon>Aroideae</taxon>
        <taxon>Colocasieae</taxon>
        <taxon>Colocasia</taxon>
    </lineage>
</organism>
<gene>
    <name evidence="1" type="ORF">Taro_032762</name>
</gene>
<evidence type="ECO:0000313" key="1">
    <source>
        <dbReference type="EMBL" id="MQM00032.1"/>
    </source>
</evidence>
<keyword evidence="2" id="KW-1185">Reference proteome</keyword>
<reference evidence="1" key="1">
    <citation type="submission" date="2017-07" db="EMBL/GenBank/DDBJ databases">
        <title>Taro Niue Genome Assembly and Annotation.</title>
        <authorList>
            <person name="Atibalentja N."/>
            <person name="Keating K."/>
            <person name="Fields C.J."/>
        </authorList>
    </citation>
    <scope>NUCLEOTIDE SEQUENCE</scope>
    <source>
        <strain evidence="1">Niue_2</strain>
        <tissue evidence="1">Leaf</tissue>
    </source>
</reference>
<accession>A0A843VS55</accession>
<evidence type="ECO:0000313" key="2">
    <source>
        <dbReference type="Proteomes" id="UP000652761"/>
    </source>
</evidence>